<dbReference type="Proteomes" id="UP000192486">
    <property type="component" value="Chromosome"/>
</dbReference>
<evidence type="ECO:0000313" key="6">
    <source>
        <dbReference type="EMBL" id="ARF14990.1"/>
    </source>
</evidence>
<keyword evidence="3" id="KW-0804">Transcription</keyword>
<proteinExistence type="predicted"/>
<dbReference type="InterPro" id="IPR036390">
    <property type="entry name" value="WH_DNA-bd_sf"/>
</dbReference>
<evidence type="ECO:0000256" key="2">
    <source>
        <dbReference type="ARBA" id="ARBA00023125"/>
    </source>
</evidence>
<evidence type="ECO:0000256" key="1">
    <source>
        <dbReference type="ARBA" id="ARBA00023015"/>
    </source>
</evidence>
<dbReference type="SUPFAM" id="SSF46785">
    <property type="entry name" value="Winged helix' DNA-binding domain"/>
    <property type="match status" value="1"/>
</dbReference>
<dbReference type="Pfam" id="PF01614">
    <property type="entry name" value="IclR_C"/>
    <property type="match status" value="1"/>
</dbReference>
<dbReference type="PROSITE" id="PS51078">
    <property type="entry name" value="ICLR_ED"/>
    <property type="match status" value="1"/>
</dbReference>
<dbReference type="PROSITE" id="PS51077">
    <property type="entry name" value="HTH_ICLR"/>
    <property type="match status" value="1"/>
</dbReference>
<dbReference type="PANTHER" id="PTHR30136:SF24">
    <property type="entry name" value="HTH-TYPE TRANSCRIPTIONAL REPRESSOR ALLR"/>
    <property type="match status" value="1"/>
</dbReference>
<dbReference type="SUPFAM" id="SSF55781">
    <property type="entry name" value="GAF domain-like"/>
    <property type="match status" value="1"/>
</dbReference>
<sequence>MKMTKTQEVSSTVVKAISVINYLNEVSGPQGVSDISKGLGLSTTIVHRLLTTLKLEGMVFQDPRSKLYTLGTIFLDYANKILTEMPIAPVVEPWLMSLRNDTGETVGFYMPTGQMRICVLEYESQQEIRRSVGIGKRLPLHLGASGRAILAFQSPEQQERVLGTLSVEERHEMEHNLQEVQNQGYATNEEEISSNVAALSVPVFDKQQSVIGALSVSGPLFRWNRKTMEQHVASVIAASKEITDAL</sequence>
<feature type="domain" description="HTH iclR-type" evidence="4">
    <location>
        <begin position="10"/>
        <end position="72"/>
    </location>
</feature>
<evidence type="ECO:0000259" key="4">
    <source>
        <dbReference type="PROSITE" id="PS51077"/>
    </source>
</evidence>
<dbReference type="Pfam" id="PF09339">
    <property type="entry name" value="HTH_IclR"/>
    <property type="match status" value="1"/>
</dbReference>
<dbReference type="InterPro" id="IPR005471">
    <property type="entry name" value="Tscrpt_reg_IclR_N"/>
</dbReference>
<accession>A0ABM6JXH2</accession>
<dbReference type="EMBL" id="CP015108">
    <property type="protein sequence ID" value="ARF14990.1"/>
    <property type="molecule type" value="Genomic_DNA"/>
</dbReference>
<gene>
    <name evidence="6" type="ORF">SporoS204_13005</name>
</gene>
<evidence type="ECO:0000313" key="7">
    <source>
        <dbReference type="Proteomes" id="UP000192486"/>
    </source>
</evidence>
<dbReference type="PANTHER" id="PTHR30136">
    <property type="entry name" value="HELIX-TURN-HELIX TRANSCRIPTIONAL REGULATOR, ICLR FAMILY"/>
    <property type="match status" value="1"/>
</dbReference>
<keyword evidence="7" id="KW-1185">Reference proteome</keyword>
<evidence type="ECO:0000256" key="3">
    <source>
        <dbReference type="ARBA" id="ARBA00023163"/>
    </source>
</evidence>
<keyword evidence="1" id="KW-0805">Transcription regulation</keyword>
<organism evidence="6 7">
    <name type="scientific">Sporosarcina ureae</name>
    <dbReference type="NCBI Taxonomy" id="1571"/>
    <lineage>
        <taxon>Bacteria</taxon>
        <taxon>Bacillati</taxon>
        <taxon>Bacillota</taxon>
        <taxon>Bacilli</taxon>
        <taxon>Bacillales</taxon>
        <taxon>Caryophanaceae</taxon>
        <taxon>Sporosarcina</taxon>
    </lineage>
</organism>
<keyword evidence="2" id="KW-0238">DNA-binding</keyword>
<evidence type="ECO:0000259" key="5">
    <source>
        <dbReference type="PROSITE" id="PS51078"/>
    </source>
</evidence>
<dbReference type="InterPro" id="IPR050707">
    <property type="entry name" value="HTH_MetabolicPath_Reg"/>
</dbReference>
<dbReference type="Gene3D" id="3.30.450.40">
    <property type="match status" value="1"/>
</dbReference>
<dbReference type="InterPro" id="IPR029016">
    <property type="entry name" value="GAF-like_dom_sf"/>
</dbReference>
<dbReference type="SMART" id="SM00346">
    <property type="entry name" value="HTH_ICLR"/>
    <property type="match status" value="1"/>
</dbReference>
<dbReference type="InterPro" id="IPR036388">
    <property type="entry name" value="WH-like_DNA-bd_sf"/>
</dbReference>
<protein>
    <submittedName>
        <fullName evidence="6">IclR family transcriptional regulator</fullName>
    </submittedName>
</protein>
<feature type="domain" description="IclR-ED" evidence="5">
    <location>
        <begin position="66"/>
        <end position="246"/>
    </location>
</feature>
<dbReference type="InterPro" id="IPR014757">
    <property type="entry name" value="Tscrpt_reg_IclR_C"/>
</dbReference>
<dbReference type="Gene3D" id="1.10.10.10">
    <property type="entry name" value="Winged helix-like DNA-binding domain superfamily/Winged helix DNA-binding domain"/>
    <property type="match status" value="1"/>
</dbReference>
<reference evidence="6 7" key="1">
    <citation type="submission" date="2016-04" db="EMBL/GenBank/DDBJ databases">
        <title>Comparative Genomics and Epigenetics of Sporosarcina ureae.</title>
        <authorList>
            <person name="Oliver A.S."/>
            <person name="Cooper K.K."/>
        </authorList>
    </citation>
    <scope>NUCLEOTIDE SEQUENCE [LARGE SCALE GENOMIC DNA]</scope>
    <source>
        <strain evidence="6 7">S204</strain>
    </source>
</reference>
<name>A0ABM6JXH2_SPOUR</name>